<protein>
    <submittedName>
        <fullName evidence="1">Uncharacterized protein</fullName>
    </submittedName>
</protein>
<gene>
    <name evidence="1" type="ORF">DW927_03080</name>
</gene>
<dbReference type="RefSeq" id="WP_118590293.1">
    <property type="nucleotide sequence ID" value="NZ_QSFP01000002.1"/>
</dbReference>
<reference evidence="1 2" key="1">
    <citation type="submission" date="2018-08" db="EMBL/GenBank/DDBJ databases">
        <title>A genome reference for cultivated species of the human gut microbiota.</title>
        <authorList>
            <person name="Zou Y."/>
            <person name="Xue W."/>
            <person name="Luo G."/>
        </authorList>
    </citation>
    <scope>NUCLEOTIDE SEQUENCE [LARGE SCALE GENOMIC DNA]</scope>
    <source>
        <strain evidence="1 2">AM43-11</strain>
    </source>
</reference>
<evidence type="ECO:0000313" key="1">
    <source>
        <dbReference type="EMBL" id="RHA69807.1"/>
    </source>
</evidence>
<accession>A0A3R6A6Z9</accession>
<dbReference type="Proteomes" id="UP000284465">
    <property type="component" value="Unassembled WGS sequence"/>
</dbReference>
<sequence length="69" mass="7659">MQIKVKNQTTLTDYSALMRAALYLGGCITDAQEGGFHFEVTRCEAGTVVKITEKEPEGLALRRTQVIKK</sequence>
<name>A0A3R6A6Z9_9FIRM</name>
<dbReference type="AlphaFoldDB" id="A0A3R6A6Z9"/>
<comment type="caution">
    <text evidence="1">The sequence shown here is derived from an EMBL/GenBank/DDBJ whole genome shotgun (WGS) entry which is preliminary data.</text>
</comment>
<proteinExistence type="predicted"/>
<organism evidence="1 2">
    <name type="scientific">Roseburia intestinalis</name>
    <dbReference type="NCBI Taxonomy" id="166486"/>
    <lineage>
        <taxon>Bacteria</taxon>
        <taxon>Bacillati</taxon>
        <taxon>Bacillota</taxon>
        <taxon>Clostridia</taxon>
        <taxon>Lachnospirales</taxon>
        <taxon>Lachnospiraceae</taxon>
        <taxon>Roseburia</taxon>
    </lineage>
</organism>
<dbReference type="EMBL" id="QSFP01000002">
    <property type="protein sequence ID" value="RHA69807.1"/>
    <property type="molecule type" value="Genomic_DNA"/>
</dbReference>
<evidence type="ECO:0000313" key="2">
    <source>
        <dbReference type="Proteomes" id="UP000284465"/>
    </source>
</evidence>